<dbReference type="InterPro" id="IPR004089">
    <property type="entry name" value="MCPsignal_dom"/>
</dbReference>
<reference evidence="3" key="1">
    <citation type="journal article" date="2020" name="mSystems">
        <title>Genome- and Community-Level Interaction Insights into Carbon Utilization and Element Cycling Functions of Hydrothermarchaeota in Hydrothermal Sediment.</title>
        <authorList>
            <person name="Zhou Z."/>
            <person name="Liu Y."/>
            <person name="Xu W."/>
            <person name="Pan J."/>
            <person name="Luo Z.H."/>
            <person name="Li M."/>
        </authorList>
    </citation>
    <scope>NUCLEOTIDE SEQUENCE [LARGE SCALE GENOMIC DNA]</scope>
    <source>
        <strain evidence="3">SpSt-503</strain>
    </source>
</reference>
<dbReference type="InterPro" id="IPR008599">
    <property type="entry name" value="Diacid_rec"/>
</dbReference>
<evidence type="ECO:0000256" key="1">
    <source>
        <dbReference type="PROSITE-ProRule" id="PRU00284"/>
    </source>
</evidence>
<sequence>MFATPGPPSQGLGLLYTPSRPFIDEISNALHTVISGEDTLKSAYTIKPELARKIVSDIKTVSGADANVIIQDGVILASYDHARIGTIHEGGRRIMNGEVDEIAITPEMATTMKGTRPGYNGVIKLNGQRIAVIGIAGDPQIVKPLQKMAEIAVKEEIQREIETERERQIVRDMENQIIDIAERMKVLSLNGSIQAAKLGDKGRSFKIVVAEMRKLAEQINEIIAGIDRNRAHQSD</sequence>
<dbReference type="PROSITE" id="PS50111">
    <property type="entry name" value="CHEMOTAXIS_TRANSDUC_2"/>
    <property type="match status" value="1"/>
</dbReference>
<keyword evidence="1" id="KW-0807">Transducer</keyword>
<accession>A0A7C3IJG6</accession>
<comment type="caution">
    <text evidence="3">The sequence shown here is derived from an EMBL/GenBank/DDBJ whole genome shotgun (WGS) entry which is preliminary data.</text>
</comment>
<name>A0A7C3IJG6_9SPIR</name>
<proteinExistence type="predicted"/>
<feature type="domain" description="Methyl-accepting transducer" evidence="2">
    <location>
        <begin position="162"/>
        <end position="218"/>
    </location>
</feature>
<gene>
    <name evidence="3" type="ORF">ENS59_13515</name>
</gene>
<organism evidence="3">
    <name type="scientific">Gracilinema caldarium</name>
    <dbReference type="NCBI Taxonomy" id="215591"/>
    <lineage>
        <taxon>Bacteria</taxon>
        <taxon>Pseudomonadati</taxon>
        <taxon>Spirochaetota</taxon>
        <taxon>Spirochaetia</taxon>
        <taxon>Spirochaetales</taxon>
        <taxon>Breznakiellaceae</taxon>
        <taxon>Gracilinema</taxon>
    </lineage>
</organism>
<dbReference type="GO" id="GO:0016020">
    <property type="term" value="C:membrane"/>
    <property type="evidence" value="ECO:0007669"/>
    <property type="project" value="InterPro"/>
</dbReference>
<dbReference type="GO" id="GO:0007165">
    <property type="term" value="P:signal transduction"/>
    <property type="evidence" value="ECO:0007669"/>
    <property type="project" value="UniProtKB-KW"/>
</dbReference>
<evidence type="ECO:0000313" key="3">
    <source>
        <dbReference type="EMBL" id="HFH30501.1"/>
    </source>
</evidence>
<evidence type="ECO:0000259" key="2">
    <source>
        <dbReference type="PROSITE" id="PS50111"/>
    </source>
</evidence>
<dbReference type="EMBL" id="DSVL01000414">
    <property type="protein sequence ID" value="HFH30501.1"/>
    <property type="molecule type" value="Genomic_DNA"/>
</dbReference>
<dbReference type="Gene3D" id="1.10.287.950">
    <property type="entry name" value="Methyl-accepting chemotaxis protein"/>
    <property type="match status" value="1"/>
</dbReference>
<dbReference type="Pfam" id="PF05651">
    <property type="entry name" value="Diacid_rec"/>
    <property type="match status" value="1"/>
</dbReference>
<dbReference type="SUPFAM" id="SSF58104">
    <property type="entry name" value="Methyl-accepting chemotaxis protein (MCP) signaling domain"/>
    <property type="match status" value="1"/>
</dbReference>
<dbReference type="AlphaFoldDB" id="A0A7C3IJG6"/>
<protein>
    <recommendedName>
        <fullName evidence="2">Methyl-accepting transducer domain-containing protein</fullName>
    </recommendedName>
</protein>